<comment type="caution">
    <text evidence="2">The sequence shown here is derived from an EMBL/GenBank/DDBJ whole genome shotgun (WGS) entry which is preliminary data.</text>
</comment>
<feature type="domain" description="BLUF" evidence="1">
    <location>
        <begin position="2"/>
        <end position="93"/>
    </location>
</feature>
<proteinExistence type="predicted"/>
<evidence type="ECO:0000313" key="2">
    <source>
        <dbReference type="EMBL" id="GAA3552860.1"/>
    </source>
</evidence>
<dbReference type="Gene3D" id="3.30.70.100">
    <property type="match status" value="1"/>
</dbReference>
<dbReference type="PROSITE" id="PS50925">
    <property type="entry name" value="BLUF"/>
    <property type="match status" value="1"/>
</dbReference>
<evidence type="ECO:0000259" key="1">
    <source>
        <dbReference type="PROSITE" id="PS50925"/>
    </source>
</evidence>
<dbReference type="EMBL" id="BAAAYR010000001">
    <property type="protein sequence ID" value="GAA3552860.1"/>
    <property type="molecule type" value="Genomic_DNA"/>
</dbReference>
<name>A0ABP6WL58_9ACTN</name>
<accession>A0ABP6WL58</accession>
<evidence type="ECO:0000313" key="3">
    <source>
        <dbReference type="Proteomes" id="UP001500767"/>
    </source>
</evidence>
<dbReference type="SMART" id="SM01034">
    <property type="entry name" value="BLUF"/>
    <property type="match status" value="1"/>
</dbReference>
<dbReference type="InterPro" id="IPR007024">
    <property type="entry name" value="BLUF_domain"/>
</dbReference>
<sequence>MVFSLVYSSTTDHDWTQDELVAVLDWSRTWNAEHGVTGLLLYRDCAFMQFLEGDEPVVRSLFASIVRDRRHQDIDLMWGHHAQHRRFAEWTMGFRELAEHPVAESGYNRLLGEALEPDDDESHHEHAAALNDFLSMFRPS</sequence>
<dbReference type="Pfam" id="PF04940">
    <property type="entry name" value="BLUF"/>
    <property type="match status" value="1"/>
</dbReference>
<dbReference type="InterPro" id="IPR036046">
    <property type="entry name" value="Acylphosphatase-like_dom_sf"/>
</dbReference>
<dbReference type="RefSeq" id="WP_204912398.1">
    <property type="nucleotide sequence ID" value="NZ_BAAAYR010000001.1"/>
</dbReference>
<organism evidence="2 3">
    <name type="scientific">Microlunatus spumicola</name>
    <dbReference type="NCBI Taxonomy" id="81499"/>
    <lineage>
        <taxon>Bacteria</taxon>
        <taxon>Bacillati</taxon>
        <taxon>Actinomycetota</taxon>
        <taxon>Actinomycetes</taxon>
        <taxon>Propionibacteriales</taxon>
        <taxon>Propionibacteriaceae</taxon>
        <taxon>Microlunatus</taxon>
    </lineage>
</organism>
<dbReference type="Proteomes" id="UP001500767">
    <property type="component" value="Unassembled WGS sequence"/>
</dbReference>
<keyword evidence="3" id="KW-1185">Reference proteome</keyword>
<reference evidence="3" key="1">
    <citation type="journal article" date="2019" name="Int. J. Syst. Evol. Microbiol.">
        <title>The Global Catalogue of Microorganisms (GCM) 10K type strain sequencing project: providing services to taxonomists for standard genome sequencing and annotation.</title>
        <authorList>
            <consortium name="The Broad Institute Genomics Platform"/>
            <consortium name="The Broad Institute Genome Sequencing Center for Infectious Disease"/>
            <person name="Wu L."/>
            <person name="Ma J."/>
        </authorList>
    </citation>
    <scope>NUCLEOTIDE SEQUENCE [LARGE SCALE GENOMIC DNA]</scope>
    <source>
        <strain evidence="3">JCM 16540</strain>
    </source>
</reference>
<gene>
    <name evidence="2" type="ORF">GCM10022197_04890</name>
</gene>
<dbReference type="SUPFAM" id="SSF54975">
    <property type="entry name" value="Acylphosphatase/BLUF domain-like"/>
    <property type="match status" value="1"/>
</dbReference>
<protein>
    <submittedName>
        <fullName evidence="2">BLUF domain-containing protein</fullName>
    </submittedName>
</protein>